<evidence type="ECO:0000313" key="2">
    <source>
        <dbReference type="Proteomes" id="UP000313359"/>
    </source>
</evidence>
<protein>
    <submittedName>
        <fullName evidence="1">Uncharacterized protein</fullName>
    </submittedName>
</protein>
<dbReference type="OrthoDB" id="10488301at2759"/>
<sequence>MPPAVKLPSLPETSSSTPECRALWTQLSVKPLQLMRLKYDINELFKAGTIVILSEQLWGGYSSPSRYDGQEESNKDNTTSVRIYTWAKKVTTNYIDTDDRCMVLHAHLIDPLSGQVGLQMWHEYARVKVSNTSNSVNYMAKQTPHRGPGSKSFPITDKLVGVVVKTLTPSGRTPTSKILSSTWTYTVRFTLETTEYVWLPCKDAVLVSLLEPLKDSEETKERLRISQTKPGDKTHKLLSYTDTPSTTYYVGK</sequence>
<keyword evidence="2" id="KW-1185">Reference proteome</keyword>
<dbReference type="Proteomes" id="UP000313359">
    <property type="component" value="Unassembled WGS sequence"/>
</dbReference>
<dbReference type="AlphaFoldDB" id="A0A5C2S7E9"/>
<reference evidence="1" key="1">
    <citation type="journal article" date="2018" name="Genome Biol. Evol.">
        <title>Genomics and development of Lentinus tigrinus, a white-rot wood-decaying mushroom with dimorphic fruiting bodies.</title>
        <authorList>
            <person name="Wu B."/>
            <person name="Xu Z."/>
            <person name="Knudson A."/>
            <person name="Carlson A."/>
            <person name="Chen N."/>
            <person name="Kovaka S."/>
            <person name="LaButti K."/>
            <person name="Lipzen A."/>
            <person name="Pennachio C."/>
            <person name="Riley R."/>
            <person name="Schakwitz W."/>
            <person name="Umezawa K."/>
            <person name="Ohm R.A."/>
            <person name="Grigoriev I.V."/>
            <person name="Nagy L.G."/>
            <person name="Gibbons J."/>
            <person name="Hibbett D."/>
        </authorList>
    </citation>
    <scope>NUCLEOTIDE SEQUENCE [LARGE SCALE GENOMIC DNA]</scope>
    <source>
        <strain evidence="1">ALCF2SS1-6</strain>
    </source>
</reference>
<dbReference type="EMBL" id="ML122268">
    <property type="protein sequence ID" value="RPD59773.1"/>
    <property type="molecule type" value="Genomic_DNA"/>
</dbReference>
<proteinExistence type="predicted"/>
<name>A0A5C2S7E9_9APHY</name>
<accession>A0A5C2S7E9</accession>
<organism evidence="1 2">
    <name type="scientific">Lentinus tigrinus ALCF2SS1-6</name>
    <dbReference type="NCBI Taxonomy" id="1328759"/>
    <lineage>
        <taxon>Eukaryota</taxon>
        <taxon>Fungi</taxon>
        <taxon>Dikarya</taxon>
        <taxon>Basidiomycota</taxon>
        <taxon>Agaricomycotina</taxon>
        <taxon>Agaricomycetes</taxon>
        <taxon>Polyporales</taxon>
        <taxon>Polyporaceae</taxon>
        <taxon>Lentinus</taxon>
    </lineage>
</organism>
<evidence type="ECO:0000313" key="1">
    <source>
        <dbReference type="EMBL" id="RPD59773.1"/>
    </source>
</evidence>
<gene>
    <name evidence="1" type="ORF">L227DRAFT_601133</name>
</gene>